<reference evidence="2 3" key="1">
    <citation type="journal article" date="2019" name="Int. J. Syst. Evol. Microbiol.">
        <title>Streptomyces cadmiisoli sp. nov., a novel actinomycete isolated from cadmium-contaminated soil.</title>
        <authorList>
            <person name="Li K."/>
            <person name="Tang X."/>
            <person name="Zhao J."/>
            <person name="Guo Y."/>
            <person name="Tang Y."/>
            <person name="Gao J."/>
        </authorList>
    </citation>
    <scope>NUCLEOTIDE SEQUENCE [LARGE SCALE GENOMIC DNA]</scope>
    <source>
        <strain evidence="2 3">ZFG47</strain>
    </source>
</reference>
<evidence type="ECO:0000256" key="1">
    <source>
        <dbReference type="SAM" id="Phobius"/>
    </source>
</evidence>
<dbReference type="RefSeq" id="WP_053757290.1">
    <property type="nucleotide sequence ID" value="NZ_CBDRHE010000010.1"/>
</dbReference>
<dbReference type="PANTHER" id="PTHR36302:SF1">
    <property type="entry name" value="COPPER CHAPERONE PCU(A)C"/>
    <property type="match status" value="1"/>
</dbReference>
<proteinExistence type="predicted"/>
<name>A0A2Z4IXU5_9ACTN</name>
<sequence>MTETSWRPSGKRLTESLRAALAPVAACGIALGALAAWTLVGNAGEGASIEVSQGRVFLPSSESGDTAAFFRIDNTGGMDDRLTRVTSTGSLGEPTLSTHRMTDGSAAYPETVDSVTVPAGGSLPMSPFGLDITVRAKAGWRTGDLVRFTLYFENSGPIRTQAVVVLPGDGPQ</sequence>
<dbReference type="AlphaFoldDB" id="A0A2Z4IXU5"/>
<dbReference type="EMBL" id="CP030073">
    <property type="protein sequence ID" value="AWW37599.1"/>
    <property type="molecule type" value="Genomic_DNA"/>
</dbReference>
<dbReference type="Proteomes" id="UP000249616">
    <property type="component" value="Chromosome"/>
</dbReference>
<protein>
    <submittedName>
        <fullName evidence="2">Copper chaperone PCu(A)C</fullName>
    </submittedName>
</protein>
<evidence type="ECO:0000313" key="3">
    <source>
        <dbReference type="Proteomes" id="UP000249616"/>
    </source>
</evidence>
<evidence type="ECO:0000313" key="2">
    <source>
        <dbReference type="EMBL" id="AWW37599.1"/>
    </source>
</evidence>
<dbReference type="InterPro" id="IPR058248">
    <property type="entry name" value="Lxx211020-like"/>
</dbReference>
<keyword evidence="3" id="KW-1185">Reference proteome</keyword>
<accession>A0A2Z4IXU5</accession>
<dbReference type="KEGG" id="scad:DN051_13840"/>
<feature type="transmembrane region" description="Helical" evidence="1">
    <location>
        <begin position="20"/>
        <end position="40"/>
    </location>
</feature>
<dbReference type="GeneID" id="32595394"/>
<dbReference type="PANTHER" id="PTHR36302">
    <property type="entry name" value="BLR7088 PROTEIN"/>
    <property type="match status" value="1"/>
</dbReference>
<dbReference type="InterPro" id="IPR036182">
    <property type="entry name" value="PCuAC_sf"/>
</dbReference>
<dbReference type="SUPFAM" id="SSF110087">
    <property type="entry name" value="DR1885-like metal-binding protein"/>
    <property type="match status" value="1"/>
</dbReference>
<keyword evidence="1" id="KW-1133">Transmembrane helix</keyword>
<keyword evidence="1" id="KW-0472">Membrane</keyword>
<dbReference type="Gene3D" id="2.60.40.1890">
    <property type="entry name" value="PCu(A)C copper chaperone"/>
    <property type="match status" value="1"/>
</dbReference>
<dbReference type="InterPro" id="IPR007410">
    <property type="entry name" value="LpqE-like"/>
</dbReference>
<gene>
    <name evidence="2" type="ORF">DN051_13840</name>
</gene>
<keyword evidence="1" id="KW-0812">Transmembrane</keyword>
<dbReference type="Pfam" id="PF04314">
    <property type="entry name" value="PCuAC"/>
    <property type="match status" value="1"/>
</dbReference>
<organism evidence="2 3">
    <name type="scientific">Streptomyces cadmiisoli</name>
    <dbReference type="NCBI Taxonomy" id="2184053"/>
    <lineage>
        <taxon>Bacteria</taxon>
        <taxon>Bacillati</taxon>
        <taxon>Actinomycetota</taxon>
        <taxon>Actinomycetes</taxon>
        <taxon>Kitasatosporales</taxon>
        <taxon>Streptomycetaceae</taxon>
        <taxon>Streptomyces</taxon>
        <taxon>Streptomyces aurantiacus group</taxon>
    </lineage>
</organism>